<dbReference type="Pfam" id="PF12251">
    <property type="entry name" value="SNAPC3"/>
    <property type="match status" value="1"/>
</dbReference>
<keyword evidence="3" id="KW-0805">Transcription regulation</keyword>
<evidence type="ECO:0000256" key="2">
    <source>
        <dbReference type="ARBA" id="ARBA00010410"/>
    </source>
</evidence>
<keyword evidence="4" id="KW-0238">DNA-binding</keyword>
<comment type="caution">
    <text evidence="7">The sequence shown here is derived from an EMBL/GenBank/DDBJ whole genome shotgun (WGS) entry which is preliminary data.</text>
</comment>
<dbReference type="GO" id="GO:0000978">
    <property type="term" value="F:RNA polymerase II cis-regulatory region sequence-specific DNA binding"/>
    <property type="evidence" value="ECO:0007669"/>
    <property type="project" value="TreeGrafter"/>
</dbReference>
<evidence type="ECO:0000256" key="4">
    <source>
        <dbReference type="ARBA" id="ARBA00023125"/>
    </source>
</evidence>
<dbReference type="PANTHER" id="PTHR13421:SF16">
    <property type="entry name" value="SNRNA-ACTIVATING PROTEIN COMPLEX SUBUNIT 3"/>
    <property type="match status" value="1"/>
</dbReference>
<gene>
    <name evidence="7" type="ORF">D9758_001909</name>
</gene>
<dbReference type="GO" id="GO:0042796">
    <property type="term" value="P:snRNA transcription by RNA polymerase III"/>
    <property type="evidence" value="ECO:0007669"/>
    <property type="project" value="TreeGrafter"/>
</dbReference>
<keyword evidence="5" id="KW-0804">Transcription</keyword>
<comment type="subcellular location">
    <subcellularLocation>
        <location evidence="1">Nucleus</location>
    </subcellularLocation>
</comment>
<organism evidence="7 8">
    <name type="scientific">Tetrapyrgos nigripes</name>
    <dbReference type="NCBI Taxonomy" id="182062"/>
    <lineage>
        <taxon>Eukaryota</taxon>
        <taxon>Fungi</taxon>
        <taxon>Dikarya</taxon>
        <taxon>Basidiomycota</taxon>
        <taxon>Agaricomycotina</taxon>
        <taxon>Agaricomycetes</taxon>
        <taxon>Agaricomycetidae</taxon>
        <taxon>Agaricales</taxon>
        <taxon>Marasmiineae</taxon>
        <taxon>Marasmiaceae</taxon>
        <taxon>Tetrapyrgos</taxon>
    </lineage>
</organism>
<dbReference type="GO" id="GO:0042795">
    <property type="term" value="P:snRNA transcription by RNA polymerase II"/>
    <property type="evidence" value="ECO:0007669"/>
    <property type="project" value="TreeGrafter"/>
</dbReference>
<dbReference type="GO" id="GO:0019185">
    <property type="term" value="C:snRNA-activating protein complex"/>
    <property type="evidence" value="ECO:0007669"/>
    <property type="project" value="TreeGrafter"/>
</dbReference>
<dbReference type="GO" id="GO:0005634">
    <property type="term" value="C:nucleus"/>
    <property type="evidence" value="ECO:0007669"/>
    <property type="project" value="UniProtKB-SubCell"/>
</dbReference>
<dbReference type="EMBL" id="JAACJM010000010">
    <property type="protein sequence ID" value="KAF5370785.1"/>
    <property type="molecule type" value="Genomic_DNA"/>
</dbReference>
<dbReference type="GO" id="GO:0001006">
    <property type="term" value="F:RNA polymerase III type 3 promoter sequence-specific DNA binding"/>
    <property type="evidence" value="ECO:0007669"/>
    <property type="project" value="TreeGrafter"/>
</dbReference>
<proteinExistence type="inferred from homology"/>
<evidence type="ECO:0000313" key="7">
    <source>
        <dbReference type="EMBL" id="KAF5370785.1"/>
    </source>
</evidence>
<reference evidence="7 8" key="1">
    <citation type="journal article" date="2020" name="ISME J.">
        <title>Uncovering the hidden diversity of litter-decomposition mechanisms in mushroom-forming fungi.</title>
        <authorList>
            <person name="Floudas D."/>
            <person name="Bentzer J."/>
            <person name="Ahren D."/>
            <person name="Johansson T."/>
            <person name="Persson P."/>
            <person name="Tunlid A."/>
        </authorList>
    </citation>
    <scope>NUCLEOTIDE SEQUENCE [LARGE SCALE GENOMIC DNA]</scope>
    <source>
        <strain evidence="7 8">CBS 291.85</strain>
    </source>
</reference>
<dbReference type="Proteomes" id="UP000559256">
    <property type="component" value="Unassembled WGS sequence"/>
</dbReference>
<evidence type="ECO:0000256" key="3">
    <source>
        <dbReference type="ARBA" id="ARBA00023015"/>
    </source>
</evidence>
<evidence type="ECO:0000313" key="8">
    <source>
        <dbReference type="Proteomes" id="UP000559256"/>
    </source>
</evidence>
<dbReference type="GO" id="GO:0001046">
    <property type="term" value="F:core promoter sequence-specific DNA binding"/>
    <property type="evidence" value="ECO:0007669"/>
    <property type="project" value="TreeGrafter"/>
</dbReference>
<evidence type="ECO:0000256" key="5">
    <source>
        <dbReference type="ARBA" id="ARBA00023163"/>
    </source>
</evidence>
<protein>
    <recommendedName>
        <fullName evidence="9">snRNA-activating protein complex subunit 3</fullName>
    </recommendedName>
</protein>
<dbReference type="InterPro" id="IPR022042">
    <property type="entry name" value="snRNA-activating_su3"/>
</dbReference>
<name>A0A8H5GTX5_9AGAR</name>
<keyword evidence="8" id="KW-1185">Reference proteome</keyword>
<dbReference type="PANTHER" id="PTHR13421">
    <property type="entry name" value="SNRNA-ACTIVATING PROTEIN COMPLEX SUBUNIT 3"/>
    <property type="match status" value="1"/>
</dbReference>
<evidence type="ECO:0000256" key="6">
    <source>
        <dbReference type="ARBA" id="ARBA00023242"/>
    </source>
</evidence>
<dbReference type="GO" id="GO:0003681">
    <property type="term" value="F:bent DNA binding"/>
    <property type="evidence" value="ECO:0007669"/>
    <property type="project" value="TreeGrafter"/>
</dbReference>
<keyword evidence="6" id="KW-0539">Nucleus</keyword>
<evidence type="ECO:0008006" key="9">
    <source>
        <dbReference type="Google" id="ProtNLM"/>
    </source>
</evidence>
<dbReference type="AlphaFoldDB" id="A0A8H5GTX5"/>
<sequence>MDAKLHKTLTSQFGPPSELIDVGKFVKDVADTIEPTVDPVMSTEDYRVDEITEALSNVWNDPELSAYLCRTQDKSLALIHAATKSGRSRIPKLSEPSANQNTVNELQSKLDEIKLSSWKLSSDAAIFTRPPRTSDRNTLVQIRKSDDTDITDISNEPQAVIIFSVHIPLSWRQSLLTRSSTHAILSSQTLEDLFKVIPCDYDALPEEYITEDGNVGYTVDAPKKDSSGYVICIDEVGYGDGGENDYADKLQQHLKTTNSTLQLRKADTPASATPLSSLSLRINQPYWMLHQGNCEHFIVVEHIRMKDASDPATGFPLTLQITPPQLDMCRACTKTPAIYAITGDIRLGESPCLLCGTCWNVMGSPIEDGVTVISCIKRVGFSS</sequence>
<evidence type="ECO:0000256" key="1">
    <source>
        <dbReference type="ARBA" id="ARBA00004123"/>
    </source>
</evidence>
<accession>A0A8H5GTX5</accession>
<comment type="similarity">
    <text evidence="2">Belongs to the SNAPC3/SRD2 family.</text>
</comment>
<dbReference type="OrthoDB" id="3437960at2759"/>